<keyword evidence="2" id="KW-1185">Reference proteome</keyword>
<comment type="caution">
    <text evidence="1">The sequence shown here is derived from an EMBL/GenBank/DDBJ whole genome shotgun (WGS) entry which is preliminary data.</text>
</comment>
<dbReference type="AlphaFoldDB" id="A0A072PI17"/>
<evidence type="ECO:0000313" key="1">
    <source>
        <dbReference type="EMBL" id="KEF59526.1"/>
    </source>
</evidence>
<dbReference type="HOGENOM" id="CLU_2489338_0_0_1"/>
<dbReference type="EMBL" id="AMGV01000003">
    <property type="protein sequence ID" value="KEF59526.1"/>
    <property type="molecule type" value="Genomic_DNA"/>
</dbReference>
<dbReference type="Proteomes" id="UP000027920">
    <property type="component" value="Unassembled WGS sequence"/>
</dbReference>
<reference evidence="1 2" key="1">
    <citation type="submission" date="2013-03" db="EMBL/GenBank/DDBJ databases">
        <title>The Genome Sequence of Exophiala aquamarina CBS 119918.</title>
        <authorList>
            <consortium name="The Broad Institute Genomics Platform"/>
            <person name="Cuomo C."/>
            <person name="de Hoog S."/>
            <person name="Gorbushina A."/>
            <person name="Walker B."/>
            <person name="Young S.K."/>
            <person name="Zeng Q."/>
            <person name="Gargeya S."/>
            <person name="Fitzgerald M."/>
            <person name="Haas B."/>
            <person name="Abouelleil A."/>
            <person name="Allen A.W."/>
            <person name="Alvarado L."/>
            <person name="Arachchi H.M."/>
            <person name="Berlin A.M."/>
            <person name="Chapman S.B."/>
            <person name="Gainer-Dewar J."/>
            <person name="Goldberg J."/>
            <person name="Griggs A."/>
            <person name="Gujja S."/>
            <person name="Hansen M."/>
            <person name="Howarth C."/>
            <person name="Imamovic A."/>
            <person name="Ireland A."/>
            <person name="Larimer J."/>
            <person name="McCowan C."/>
            <person name="Murphy C."/>
            <person name="Pearson M."/>
            <person name="Poon T.W."/>
            <person name="Priest M."/>
            <person name="Roberts A."/>
            <person name="Saif S."/>
            <person name="Shea T."/>
            <person name="Sisk P."/>
            <person name="Sykes S."/>
            <person name="Wortman J."/>
            <person name="Nusbaum C."/>
            <person name="Birren B."/>
        </authorList>
    </citation>
    <scope>NUCLEOTIDE SEQUENCE [LARGE SCALE GENOMIC DNA]</scope>
    <source>
        <strain evidence="1 2">CBS 119918</strain>
    </source>
</reference>
<organism evidence="1 2">
    <name type="scientific">Exophiala aquamarina CBS 119918</name>
    <dbReference type="NCBI Taxonomy" id="1182545"/>
    <lineage>
        <taxon>Eukaryota</taxon>
        <taxon>Fungi</taxon>
        <taxon>Dikarya</taxon>
        <taxon>Ascomycota</taxon>
        <taxon>Pezizomycotina</taxon>
        <taxon>Eurotiomycetes</taxon>
        <taxon>Chaetothyriomycetidae</taxon>
        <taxon>Chaetothyriales</taxon>
        <taxon>Herpotrichiellaceae</taxon>
        <taxon>Exophiala</taxon>
    </lineage>
</organism>
<gene>
    <name evidence="1" type="ORF">A1O9_04370</name>
</gene>
<sequence>FRCDKLYPTLNQIIARYRYVGRKGKATAANSAWFYNNVAKYTAPNDLQDLGRTIMAWFFSRGIGSYSIFNGVDMDWHKQQGRYIRDN</sequence>
<name>A0A072PI17_9EURO</name>
<evidence type="ECO:0000313" key="2">
    <source>
        <dbReference type="Proteomes" id="UP000027920"/>
    </source>
</evidence>
<feature type="non-terminal residue" evidence="1">
    <location>
        <position position="87"/>
    </location>
</feature>
<dbReference type="VEuPathDB" id="FungiDB:A1O9_04370"/>
<dbReference type="RefSeq" id="XP_013262116.1">
    <property type="nucleotide sequence ID" value="XM_013406662.1"/>
</dbReference>
<proteinExistence type="predicted"/>
<accession>A0A072PI17</accession>
<protein>
    <submittedName>
        <fullName evidence="1">Uncharacterized protein</fullName>
    </submittedName>
</protein>
<dbReference type="GeneID" id="25279303"/>
<feature type="non-terminal residue" evidence="1">
    <location>
        <position position="1"/>
    </location>
</feature>